<dbReference type="NCBIfam" id="TIGR01760">
    <property type="entry name" value="tape_meas_TP901"/>
    <property type="match status" value="1"/>
</dbReference>
<dbReference type="PANTHER" id="PTHR37813:SF1">
    <property type="entry name" value="FELS-2 PROPHAGE PROTEIN"/>
    <property type="match status" value="1"/>
</dbReference>
<dbReference type="EMBL" id="BK015699">
    <property type="protein sequence ID" value="DAE20660.1"/>
    <property type="molecule type" value="Genomic_DNA"/>
</dbReference>
<evidence type="ECO:0000256" key="4">
    <source>
        <dbReference type="SAM" id="MobiDB-lite"/>
    </source>
</evidence>
<keyword evidence="2" id="KW-1188">Viral release from host cell</keyword>
<keyword evidence="1" id="KW-1245">Viral tail assembly</keyword>
<name>A0A8S5QPX0_9CAUD</name>
<dbReference type="PANTHER" id="PTHR37813">
    <property type="entry name" value="FELS-2 PROPHAGE PROTEIN"/>
    <property type="match status" value="1"/>
</dbReference>
<feature type="transmembrane region" description="Helical" evidence="5">
    <location>
        <begin position="1049"/>
        <end position="1068"/>
    </location>
</feature>
<keyword evidence="5" id="KW-0812">Transmembrane</keyword>
<feature type="coiled-coil region" evidence="3">
    <location>
        <begin position="723"/>
        <end position="801"/>
    </location>
</feature>
<evidence type="ECO:0000259" key="6">
    <source>
        <dbReference type="Pfam" id="PF10145"/>
    </source>
</evidence>
<dbReference type="Pfam" id="PF10145">
    <property type="entry name" value="PhageMin_Tail"/>
    <property type="match status" value="1"/>
</dbReference>
<protein>
    <submittedName>
        <fullName evidence="7">Minor tail protein</fullName>
    </submittedName>
</protein>
<keyword evidence="5" id="KW-0472">Membrane</keyword>
<feature type="transmembrane region" description="Helical" evidence="5">
    <location>
        <begin position="1074"/>
        <end position="1096"/>
    </location>
</feature>
<proteinExistence type="predicted"/>
<feature type="compositionally biased region" description="Low complexity" evidence="4">
    <location>
        <begin position="554"/>
        <end position="564"/>
    </location>
</feature>
<keyword evidence="3" id="KW-0175">Coiled coil</keyword>
<dbReference type="GO" id="GO:0098003">
    <property type="term" value="P:viral tail assembly"/>
    <property type="evidence" value="ECO:0007669"/>
    <property type="project" value="UniProtKB-KW"/>
</dbReference>
<accession>A0A8S5QPX0</accession>
<evidence type="ECO:0000256" key="3">
    <source>
        <dbReference type="SAM" id="Coils"/>
    </source>
</evidence>
<evidence type="ECO:0000256" key="2">
    <source>
        <dbReference type="ARBA" id="ARBA00022612"/>
    </source>
</evidence>
<feature type="region of interest" description="Disordered" evidence="4">
    <location>
        <begin position="554"/>
        <end position="573"/>
    </location>
</feature>
<keyword evidence="5" id="KW-1133">Transmembrane helix</keyword>
<organism evidence="7">
    <name type="scientific">Siphoviridae sp. ctUir1</name>
    <dbReference type="NCBI Taxonomy" id="2826353"/>
    <lineage>
        <taxon>Viruses</taxon>
        <taxon>Duplodnaviria</taxon>
        <taxon>Heunggongvirae</taxon>
        <taxon>Uroviricota</taxon>
        <taxon>Caudoviricetes</taxon>
    </lineage>
</organism>
<dbReference type="InterPro" id="IPR010090">
    <property type="entry name" value="Phage_tape_meas"/>
</dbReference>
<reference evidence="7" key="1">
    <citation type="journal article" date="2021" name="Proc. Natl. Acad. Sci. U.S.A.">
        <title>A Catalog of Tens of Thousands of Viruses from Human Metagenomes Reveals Hidden Associations with Chronic Diseases.</title>
        <authorList>
            <person name="Tisza M.J."/>
            <person name="Buck C.B."/>
        </authorList>
    </citation>
    <scope>NUCLEOTIDE SEQUENCE</scope>
    <source>
        <strain evidence="7">CtUir1</strain>
    </source>
</reference>
<evidence type="ECO:0000256" key="5">
    <source>
        <dbReference type="SAM" id="Phobius"/>
    </source>
</evidence>
<sequence>MAKAVEFRINIKSEDGGVLKRLTVEADGLDDILSEVGNTAVATGNRLREMADKSLVFETAVRSIRDLSDMVGGLAEPFDSFETAMRSANTMAGKSGDEFEALTGQITELSKNIPLAREELANGLYQVISNGVPEDNWIEFLNKSSRSAVGGIADLGETVTVTSTLIKNYGLEWDQAGNIQDKIQMTARNGVTSFEQLAQALPRVSGSASQLGVSMDELMAVFATTTGVTGNTAEVSTQLAAVLNSLIKPSTEATKAANEMGIGFNAASIQAAGGLENFLLGLDASIQEYAAKTGQLSQTIYGQLFGSAEAMRLLGSLTGEQKEKFSQNIGAMADSAGEMDAAFDNMASTGESLRQTLANQMHAMMDWAGSIASTSAPYVEWIANSGIALMSMVQLSGGIKTVVAGLKAVKVATLAQAAASKAVAVASSIWKAAQVALNLVLSANPIGVVVMAVSALVGMLVAAYKNNERFRKNCDALWSTVKKLAGAVWDYLVKAFEKASEVIKKAWEWVKTFFGIKDNGVAQETADLNANTKATDANTKAKTKNAKTALARNKKLNAPTTDSGSGDGKTGAKDRFSGKNLIANARSYKEIGNNIQYYQNKLETANGTDAAAIALYSRKITALRKQQDAITHLQEAASRPGELRTLKDIDAELSYQQGLRERASASELAAIGMEIQRLNDLKTAFERNAHVGIRIEKIQTYQQLEGELQYYASLLKTATATERVEIQKQIDALEELKNAFELNTHVSIPIEKIQTYRQLEGELQHYADLLKTATATERVEIQKQINALDELKKKWDETLDELKAPEDISRLNTMESLDDAVSYYQAKQKKASASEIDGIQRTVLELEKKREALKRLTRIPEMEQEVSKLDAMEGRPLMLELKAIGIDGVKKRVKELRDMLSDAQNPIDEAQRAAIAKLIGTYEEYERRIRKSNITLTDSWHTMKGVGGGVTALTDALRGNRDAWLTITGVVDAALQIYDGIKGVVSIIQALTAATTTSNTVVAASGATAVSAATAKVSAGAEEVVASMATIAAVKAEAMAFRELAASKFMAAHAYIPFAGAGIAAGFISMMQGLVASVAVTPFANGGIVYGPTLALMGEYAGAKSNPEVIAPLNKLKSLIGNDGSGGGGIYELRVKGRDLVAVLANETRINRKGTNIKI</sequence>
<evidence type="ECO:0000256" key="1">
    <source>
        <dbReference type="ARBA" id="ARBA00022465"/>
    </source>
</evidence>
<feature type="domain" description="Phage tail tape measure protein" evidence="6">
    <location>
        <begin position="105"/>
        <end position="306"/>
    </location>
</feature>
<evidence type="ECO:0000313" key="7">
    <source>
        <dbReference type="EMBL" id="DAE20660.1"/>
    </source>
</evidence>